<comment type="caution">
    <text evidence="7">The sequence shown here is derived from an EMBL/GenBank/DDBJ whole genome shotgun (WGS) entry which is preliminary data.</text>
</comment>
<dbReference type="InterPro" id="IPR027417">
    <property type="entry name" value="P-loop_NTPase"/>
</dbReference>
<dbReference type="PANTHER" id="PTHR43820">
    <property type="entry name" value="HIGH-AFFINITY BRANCHED-CHAIN AMINO ACID TRANSPORT ATP-BINDING PROTEIN LIVF"/>
    <property type="match status" value="1"/>
</dbReference>
<dbReference type="GO" id="GO:0005524">
    <property type="term" value="F:ATP binding"/>
    <property type="evidence" value="ECO:0007669"/>
    <property type="project" value="UniProtKB-KW"/>
</dbReference>
<dbReference type="Pfam" id="PF00005">
    <property type="entry name" value="ABC_tran"/>
    <property type="match status" value="1"/>
</dbReference>
<keyword evidence="8" id="KW-1185">Reference proteome</keyword>
<dbReference type="GO" id="GO:0015807">
    <property type="term" value="P:L-amino acid transport"/>
    <property type="evidence" value="ECO:0007669"/>
    <property type="project" value="TreeGrafter"/>
</dbReference>
<accession>A0A8J2ZCD4</accession>
<dbReference type="InterPro" id="IPR017871">
    <property type="entry name" value="ABC_transporter-like_CS"/>
</dbReference>
<feature type="domain" description="ABC transporter" evidence="6">
    <location>
        <begin position="26"/>
        <end position="263"/>
    </location>
</feature>
<organism evidence="7 8">
    <name type="scientific">Caldovatus sediminis</name>
    <dbReference type="NCBI Taxonomy" id="2041189"/>
    <lineage>
        <taxon>Bacteria</taxon>
        <taxon>Pseudomonadati</taxon>
        <taxon>Pseudomonadota</taxon>
        <taxon>Alphaproteobacteria</taxon>
        <taxon>Acetobacterales</taxon>
        <taxon>Roseomonadaceae</taxon>
        <taxon>Caldovatus</taxon>
    </lineage>
</organism>
<keyword evidence="2" id="KW-0813">Transport</keyword>
<evidence type="ECO:0000256" key="4">
    <source>
        <dbReference type="ARBA" id="ARBA00022840"/>
    </source>
</evidence>
<reference evidence="7 8" key="1">
    <citation type="journal article" date="2014" name="Int. J. Syst. Evol. Microbiol.">
        <title>Complete genome sequence of Corynebacterium casei LMG S-19264T (=DSM 44701T), isolated from a smear-ripened cheese.</title>
        <authorList>
            <consortium name="US DOE Joint Genome Institute (JGI-PGF)"/>
            <person name="Walter F."/>
            <person name="Albersmeier A."/>
            <person name="Kalinowski J."/>
            <person name="Ruckert C."/>
        </authorList>
    </citation>
    <scope>NUCLEOTIDE SEQUENCE [LARGE SCALE GENOMIC DNA]</scope>
    <source>
        <strain evidence="7 8">CGMCC 1.16330</strain>
    </source>
</reference>
<proteinExistence type="inferred from homology"/>
<dbReference type="EMBL" id="BMKS01000007">
    <property type="protein sequence ID" value="GGG36982.1"/>
    <property type="molecule type" value="Genomic_DNA"/>
</dbReference>
<protein>
    <submittedName>
        <fullName evidence="7">ABC transporter ATP-binding protein</fullName>
    </submittedName>
</protein>
<evidence type="ECO:0000256" key="2">
    <source>
        <dbReference type="ARBA" id="ARBA00022448"/>
    </source>
</evidence>
<dbReference type="Gene3D" id="3.40.50.300">
    <property type="entry name" value="P-loop containing nucleotide triphosphate hydrolases"/>
    <property type="match status" value="1"/>
</dbReference>
<name>A0A8J2ZCD4_9PROT</name>
<evidence type="ECO:0000313" key="7">
    <source>
        <dbReference type="EMBL" id="GGG36982.1"/>
    </source>
</evidence>
<evidence type="ECO:0000256" key="5">
    <source>
        <dbReference type="ARBA" id="ARBA00022970"/>
    </source>
</evidence>
<keyword evidence="4 7" id="KW-0067">ATP-binding</keyword>
<sequence>MSATAPDAAAAPPSGAPRPAAAEPLLAVNNIEVVYNDVILVLRGLSLAVPQGEIVALLGANGAGKSTTLKAISGLLRTEEGEVTRGDIRFAGERIDGAEPHEIVRKGIFQVMEGRRIVADMTPVENLRLGAFTRSDAEVRRDIEMVFEYFPRLKERTGLAGYLSGGEQQMLAIGRALMARPKLILMDEPSMGLSPLLVKEVFGIIRRLNRELGITILLVEQNARMALSVAGYGYVMEQGKVVLDGTAEQLANNEDVKEFYLGGHGAERKSFRNLKSYKRRKRWL</sequence>
<dbReference type="SMART" id="SM00382">
    <property type="entry name" value="AAA"/>
    <property type="match status" value="1"/>
</dbReference>
<dbReference type="GO" id="GO:0016887">
    <property type="term" value="F:ATP hydrolysis activity"/>
    <property type="evidence" value="ECO:0007669"/>
    <property type="project" value="InterPro"/>
</dbReference>
<dbReference type="CDD" id="cd03224">
    <property type="entry name" value="ABC_TM1139_LivF_branched"/>
    <property type="match status" value="1"/>
</dbReference>
<dbReference type="PANTHER" id="PTHR43820:SF8">
    <property type="entry name" value="ABC TRANSPORTER SUBSTRATE-BINDING PROTEIN"/>
    <property type="match status" value="1"/>
</dbReference>
<evidence type="ECO:0000256" key="1">
    <source>
        <dbReference type="ARBA" id="ARBA00005417"/>
    </source>
</evidence>
<comment type="similarity">
    <text evidence="1">Belongs to the ABC transporter superfamily.</text>
</comment>
<evidence type="ECO:0000313" key="8">
    <source>
        <dbReference type="Proteomes" id="UP000597507"/>
    </source>
</evidence>
<dbReference type="PROSITE" id="PS00211">
    <property type="entry name" value="ABC_TRANSPORTER_1"/>
    <property type="match status" value="1"/>
</dbReference>
<keyword evidence="3" id="KW-0547">Nucleotide-binding</keyword>
<dbReference type="InterPro" id="IPR052156">
    <property type="entry name" value="BCAA_Transport_ATP-bd_LivF"/>
</dbReference>
<dbReference type="GO" id="GO:0015658">
    <property type="term" value="F:branched-chain amino acid transmembrane transporter activity"/>
    <property type="evidence" value="ECO:0007669"/>
    <property type="project" value="TreeGrafter"/>
</dbReference>
<keyword evidence="5" id="KW-0029">Amino-acid transport</keyword>
<dbReference type="InterPro" id="IPR003439">
    <property type="entry name" value="ABC_transporter-like_ATP-bd"/>
</dbReference>
<gene>
    <name evidence="7" type="ORF">GCM10010964_25990</name>
</gene>
<dbReference type="SUPFAM" id="SSF52540">
    <property type="entry name" value="P-loop containing nucleoside triphosphate hydrolases"/>
    <property type="match status" value="1"/>
</dbReference>
<dbReference type="PROSITE" id="PS50893">
    <property type="entry name" value="ABC_TRANSPORTER_2"/>
    <property type="match status" value="1"/>
</dbReference>
<dbReference type="Proteomes" id="UP000597507">
    <property type="component" value="Unassembled WGS sequence"/>
</dbReference>
<evidence type="ECO:0000259" key="6">
    <source>
        <dbReference type="PROSITE" id="PS50893"/>
    </source>
</evidence>
<dbReference type="InterPro" id="IPR003593">
    <property type="entry name" value="AAA+_ATPase"/>
</dbReference>
<evidence type="ECO:0000256" key="3">
    <source>
        <dbReference type="ARBA" id="ARBA00022741"/>
    </source>
</evidence>
<dbReference type="AlphaFoldDB" id="A0A8J2ZCD4"/>